<proteinExistence type="predicted"/>
<feature type="compositionally biased region" description="Polar residues" evidence="11">
    <location>
        <begin position="387"/>
        <end position="398"/>
    </location>
</feature>
<feature type="DNA-binding region" description="Fork-head" evidence="10">
    <location>
        <begin position="161"/>
        <end position="234"/>
    </location>
</feature>
<dbReference type="InterPro" id="IPR050998">
    <property type="entry name" value="FOXP"/>
</dbReference>
<dbReference type="EMBL" id="SEYY01018829">
    <property type="protein sequence ID" value="KAB7498946.1"/>
    <property type="molecule type" value="Genomic_DNA"/>
</dbReference>
<dbReference type="SMART" id="SM00339">
    <property type="entry name" value="FH"/>
    <property type="match status" value="1"/>
</dbReference>
<keyword evidence="2" id="KW-0678">Repressor</keyword>
<dbReference type="InterPro" id="IPR001766">
    <property type="entry name" value="Fork_head_dom"/>
</dbReference>
<keyword evidence="7 10" id="KW-0238">DNA-binding</keyword>
<evidence type="ECO:0000256" key="4">
    <source>
        <dbReference type="ARBA" id="ARBA00022771"/>
    </source>
</evidence>
<feature type="region of interest" description="Disordered" evidence="11">
    <location>
        <begin position="58"/>
        <end position="107"/>
    </location>
</feature>
<keyword evidence="5" id="KW-0862">Zinc</keyword>
<dbReference type="PANTHER" id="PTHR45796">
    <property type="entry name" value="FORKHEAD BOX P, ISOFORM C"/>
    <property type="match status" value="1"/>
</dbReference>
<evidence type="ECO:0000256" key="11">
    <source>
        <dbReference type="SAM" id="MobiDB-lite"/>
    </source>
</evidence>
<dbReference type="GO" id="GO:0005634">
    <property type="term" value="C:nucleus"/>
    <property type="evidence" value="ECO:0007669"/>
    <property type="project" value="UniProtKB-SubCell"/>
</dbReference>
<dbReference type="Pfam" id="PF00250">
    <property type="entry name" value="Forkhead"/>
    <property type="match status" value="1"/>
</dbReference>
<organism evidence="13 14">
    <name type="scientific">Armadillidium nasatum</name>
    <dbReference type="NCBI Taxonomy" id="96803"/>
    <lineage>
        <taxon>Eukaryota</taxon>
        <taxon>Metazoa</taxon>
        <taxon>Ecdysozoa</taxon>
        <taxon>Arthropoda</taxon>
        <taxon>Crustacea</taxon>
        <taxon>Multicrustacea</taxon>
        <taxon>Malacostraca</taxon>
        <taxon>Eumalacostraca</taxon>
        <taxon>Peracarida</taxon>
        <taxon>Isopoda</taxon>
        <taxon>Oniscidea</taxon>
        <taxon>Crinocheta</taxon>
        <taxon>Armadillidiidae</taxon>
        <taxon>Armadillidium</taxon>
    </lineage>
</organism>
<dbReference type="CDD" id="cd20065">
    <property type="entry name" value="FH_FOXP2"/>
    <property type="match status" value="1"/>
</dbReference>
<dbReference type="InterPro" id="IPR036388">
    <property type="entry name" value="WH-like_DNA-bd_sf"/>
</dbReference>
<accession>A0A5N5SXI6</accession>
<evidence type="ECO:0000259" key="12">
    <source>
        <dbReference type="PROSITE" id="PS50039"/>
    </source>
</evidence>
<dbReference type="OrthoDB" id="5830876at2759"/>
<keyword evidence="8" id="KW-0804">Transcription</keyword>
<keyword evidence="6" id="KW-0805">Transcription regulation</keyword>
<feature type="region of interest" description="Disordered" evidence="11">
    <location>
        <begin position="315"/>
        <end position="444"/>
    </location>
</feature>
<feature type="compositionally biased region" description="Basic and acidic residues" evidence="11">
    <location>
        <begin position="1"/>
        <end position="14"/>
    </location>
</feature>
<protein>
    <submittedName>
        <fullName evidence="13">Forkhead box protein P4</fullName>
    </submittedName>
</protein>
<evidence type="ECO:0000256" key="2">
    <source>
        <dbReference type="ARBA" id="ARBA00022491"/>
    </source>
</evidence>
<reference evidence="13 14" key="1">
    <citation type="journal article" date="2019" name="PLoS Biol.">
        <title>Sex chromosomes control vertical transmission of feminizing Wolbachia symbionts in an isopod.</title>
        <authorList>
            <person name="Becking T."/>
            <person name="Chebbi M.A."/>
            <person name="Giraud I."/>
            <person name="Moumen B."/>
            <person name="Laverre T."/>
            <person name="Caubet Y."/>
            <person name="Peccoud J."/>
            <person name="Gilbert C."/>
            <person name="Cordaux R."/>
        </authorList>
    </citation>
    <scope>NUCLEOTIDE SEQUENCE [LARGE SCALE GENOMIC DNA]</scope>
    <source>
        <strain evidence="13">ANa2</strain>
        <tissue evidence="13">Whole body excluding digestive tract and cuticle</tissue>
    </source>
</reference>
<keyword evidence="3" id="KW-0479">Metal-binding</keyword>
<dbReference type="PRINTS" id="PR00053">
    <property type="entry name" value="FORKHEAD"/>
</dbReference>
<dbReference type="GO" id="GO:0008270">
    <property type="term" value="F:zinc ion binding"/>
    <property type="evidence" value="ECO:0007669"/>
    <property type="project" value="UniProtKB-KW"/>
</dbReference>
<feature type="compositionally biased region" description="Low complexity" evidence="11">
    <location>
        <begin position="421"/>
        <end position="444"/>
    </location>
</feature>
<evidence type="ECO:0000313" key="13">
    <source>
        <dbReference type="EMBL" id="KAB7498946.1"/>
    </source>
</evidence>
<dbReference type="SUPFAM" id="SSF46785">
    <property type="entry name" value="Winged helix' DNA-binding domain"/>
    <property type="match status" value="1"/>
</dbReference>
<name>A0A5N5SXI6_9CRUS</name>
<feature type="non-terminal residue" evidence="13">
    <location>
        <position position="1"/>
    </location>
</feature>
<dbReference type="GO" id="GO:0000981">
    <property type="term" value="F:DNA-binding transcription factor activity, RNA polymerase II-specific"/>
    <property type="evidence" value="ECO:0007669"/>
    <property type="project" value="TreeGrafter"/>
</dbReference>
<dbReference type="InterPro" id="IPR047412">
    <property type="entry name" value="FH_FOXP1_P2"/>
</dbReference>
<evidence type="ECO:0000256" key="3">
    <source>
        <dbReference type="ARBA" id="ARBA00022723"/>
    </source>
</evidence>
<dbReference type="Gene3D" id="1.10.10.10">
    <property type="entry name" value="Winged helix-like DNA-binding domain superfamily/Winged helix DNA-binding domain"/>
    <property type="match status" value="1"/>
</dbReference>
<gene>
    <name evidence="13" type="primary">foxp4</name>
    <name evidence="13" type="ORF">Anas_00627</name>
</gene>
<evidence type="ECO:0000256" key="9">
    <source>
        <dbReference type="ARBA" id="ARBA00023242"/>
    </source>
</evidence>
<dbReference type="InterPro" id="IPR030456">
    <property type="entry name" value="TF_fork_head_CS_2"/>
</dbReference>
<evidence type="ECO:0000256" key="1">
    <source>
        <dbReference type="ARBA" id="ARBA00004123"/>
    </source>
</evidence>
<dbReference type="FunFam" id="1.10.10.10:FF:000010">
    <property type="entry name" value="Forkhead box P2 isoform B"/>
    <property type="match status" value="1"/>
</dbReference>
<keyword evidence="9 10" id="KW-0539">Nucleus</keyword>
<dbReference type="Proteomes" id="UP000326759">
    <property type="component" value="Unassembled WGS sequence"/>
</dbReference>
<comment type="subcellular location">
    <subcellularLocation>
        <location evidence="1 10">Nucleus</location>
    </subcellularLocation>
</comment>
<dbReference type="PROSITE" id="PS00658">
    <property type="entry name" value="FORK_HEAD_2"/>
    <property type="match status" value="1"/>
</dbReference>
<evidence type="ECO:0000256" key="5">
    <source>
        <dbReference type="ARBA" id="ARBA00022833"/>
    </source>
</evidence>
<dbReference type="AlphaFoldDB" id="A0A5N5SXI6"/>
<keyword evidence="14" id="KW-1185">Reference proteome</keyword>
<feature type="region of interest" description="Disordered" evidence="11">
    <location>
        <begin position="1"/>
        <end position="43"/>
    </location>
</feature>
<dbReference type="PANTHER" id="PTHR45796:SF4">
    <property type="entry name" value="FORKHEAD BOX P, ISOFORM C"/>
    <property type="match status" value="1"/>
</dbReference>
<dbReference type="InterPro" id="IPR036390">
    <property type="entry name" value="WH_DNA-bd_sf"/>
</dbReference>
<evidence type="ECO:0000256" key="8">
    <source>
        <dbReference type="ARBA" id="ARBA00023163"/>
    </source>
</evidence>
<evidence type="ECO:0000256" key="7">
    <source>
        <dbReference type="ARBA" id="ARBA00023125"/>
    </source>
</evidence>
<keyword evidence="4" id="KW-0863">Zinc-finger</keyword>
<comment type="caution">
    <text evidence="13">The sequence shown here is derived from an EMBL/GenBank/DDBJ whole genome shotgun (WGS) entry which is preliminary data.</text>
</comment>
<dbReference type="GO" id="GO:0000978">
    <property type="term" value="F:RNA polymerase II cis-regulatory region sequence-specific DNA binding"/>
    <property type="evidence" value="ECO:0007669"/>
    <property type="project" value="TreeGrafter"/>
</dbReference>
<evidence type="ECO:0000256" key="10">
    <source>
        <dbReference type="PROSITE-ProRule" id="PRU00089"/>
    </source>
</evidence>
<dbReference type="PROSITE" id="PS50039">
    <property type="entry name" value="FORK_HEAD_3"/>
    <property type="match status" value="1"/>
</dbReference>
<evidence type="ECO:0000313" key="14">
    <source>
        <dbReference type="Proteomes" id="UP000326759"/>
    </source>
</evidence>
<feature type="domain" description="Fork-head" evidence="12">
    <location>
        <begin position="161"/>
        <end position="234"/>
    </location>
</feature>
<sequence>ETLSWKDRSSERGETPSPLHQHHLTNNNNNNNNDRDSKPLTPLSSNVFSQAMMTHLRFDKHQQQQQQQLPPPPKHPLQSSHIPSLPRISSPDNSPIPKSSLDPPLPSPGGMLEFGTEWFAFTSGSIEEATINRRRLADRAALDVTEEIQRNREFYKNTEVRPPFTYASLIRQAIIEAPDKQLTLNEIYNWFQNTFAYFRRNAATWKNAVRHNLSLHKCFMRVENVKGAVWTVDEVEFYKRRPQRCTTGSVASKSPTLTGSPTLYGDAINASLQAALENSSIPLLNSALSGMRSSSPDKSTSPPVSHSFADVLRASSEIDEGMLRNSVGEDDDDHMRGSGDDRDDGFSASRLVKQEMSEEEMPMDMPSEQENIRNEENESSSGPRIPTSLTGSDDTSMSHYRHYPIGDESPPTSRSPPPPLLNSSTPLSITPVSLPLTSSSLTSLPPSLQLLHDAHMRQGPPLEG</sequence>
<evidence type="ECO:0000256" key="6">
    <source>
        <dbReference type="ARBA" id="ARBA00023015"/>
    </source>
</evidence>